<dbReference type="EMBL" id="BGZK01001860">
    <property type="protein sequence ID" value="GBP87436.1"/>
    <property type="molecule type" value="Genomic_DNA"/>
</dbReference>
<sequence length="167" mass="19715">MSICRLLPEDRSFYFCWQCAPSGVFWENSAICQCQRHCRWQREEDREELHCPLLALKGLRAFIPSFNVTRFGLVREQEESELELRLRFKLKYDEYSISIDTTLEELEIPASVLTNSGSETITSDIQESQSYSQVSQRKKVRMNRTENNDQLLEILKKKVEILERESV</sequence>
<dbReference type="OrthoDB" id="7294180at2759"/>
<gene>
    <name evidence="1" type="ORF">EVAR_61476_1</name>
</gene>
<reference evidence="1 2" key="1">
    <citation type="journal article" date="2019" name="Commun. Biol.">
        <title>The bagworm genome reveals a unique fibroin gene that provides high tensile strength.</title>
        <authorList>
            <person name="Kono N."/>
            <person name="Nakamura H."/>
            <person name="Ohtoshi R."/>
            <person name="Tomita M."/>
            <person name="Numata K."/>
            <person name="Arakawa K."/>
        </authorList>
    </citation>
    <scope>NUCLEOTIDE SEQUENCE [LARGE SCALE GENOMIC DNA]</scope>
</reference>
<evidence type="ECO:0000313" key="1">
    <source>
        <dbReference type="EMBL" id="GBP87436.1"/>
    </source>
</evidence>
<evidence type="ECO:0000313" key="2">
    <source>
        <dbReference type="Proteomes" id="UP000299102"/>
    </source>
</evidence>
<keyword evidence="2" id="KW-1185">Reference proteome</keyword>
<comment type="caution">
    <text evidence="1">The sequence shown here is derived from an EMBL/GenBank/DDBJ whole genome shotgun (WGS) entry which is preliminary data.</text>
</comment>
<dbReference type="AlphaFoldDB" id="A0A4C1ZFY1"/>
<accession>A0A4C1ZFY1</accession>
<organism evidence="1 2">
    <name type="scientific">Eumeta variegata</name>
    <name type="common">Bagworm moth</name>
    <name type="synonym">Eumeta japonica</name>
    <dbReference type="NCBI Taxonomy" id="151549"/>
    <lineage>
        <taxon>Eukaryota</taxon>
        <taxon>Metazoa</taxon>
        <taxon>Ecdysozoa</taxon>
        <taxon>Arthropoda</taxon>
        <taxon>Hexapoda</taxon>
        <taxon>Insecta</taxon>
        <taxon>Pterygota</taxon>
        <taxon>Neoptera</taxon>
        <taxon>Endopterygota</taxon>
        <taxon>Lepidoptera</taxon>
        <taxon>Glossata</taxon>
        <taxon>Ditrysia</taxon>
        <taxon>Tineoidea</taxon>
        <taxon>Psychidae</taxon>
        <taxon>Oiketicinae</taxon>
        <taxon>Eumeta</taxon>
    </lineage>
</organism>
<protein>
    <submittedName>
        <fullName evidence="1">Uncharacterized protein</fullName>
    </submittedName>
</protein>
<dbReference type="Proteomes" id="UP000299102">
    <property type="component" value="Unassembled WGS sequence"/>
</dbReference>
<proteinExistence type="predicted"/>
<name>A0A4C1ZFY1_EUMVA</name>